<dbReference type="InterPro" id="IPR001045">
    <property type="entry name" value="Spermi_synthase"/>
</dbReference>
<comment type="caution">
    <text evidence="1">The sequence shown here is derived from an EMBL/GenBank/DDBJ whole genome shotgun (WGS) entry which is preliminary data.</text>
</comment>
<evidence type="ECO:0000313" key="1">
    <source>
        <dbReference type="EMBL" id="OMJ78667.1"/>
    </source>
</evidence>
<dbReference type="EMBL" id="MPUH01000510">
    <property type="protein sequence ID" value="OMJ78667.1"/>
    <property type="molecule type" value="Genomic_DNA"/>
</dbReference>
<evidence type="ECO:0008006" key="3">
    <source>
        <dbReference type="Google" id="ProtNLM"/>
    </source>
</evidence>
<sequence length="456" mass="52088">MDEQVRSIDVDGFSLKVPEKHVFQSRIALTLKQNQYVKIECFEAQGVVPKYKFFVVDAASNGKVKMKTAAVFIVPQGQEKSWTFATFDGLADLLTQINVSRVIFVYLGRGYIFKDLLGVQEELKTVVLSLLPPNCNTTKLPFMTNGDIGEKSLIYHNNNTIVEDVKEGDYYLRQLIFLSNVNQVQSEIRLELQDETGQELFSEGSLLKGRVTGNYSFLTFECQRAMILSLAFFPQIVLNKPFKLLILGAGACVLPTFLLKFFNNIEITAVDIDPQVVEIGRRFFGVPEDPRFHVFIEDAILYTKNYSGEAFDHIFLDICIGDPNVQTPPPQFTNQEFTSFLSKNLTDDGILTINMIGNDMQISKIIEEMRVVFGNLYKCKCKEDTNQILFCVKKNCEIDWKIVVKGVKELEEIKKWDSTMGLLEYAEWIKAVERQIKPADAILQGRKKNRKKRKKN</sequence>
<dbReference type="Proteomes" id="UP000187209">
    <property type="component" value="Unassembled WGS sequence"/>
</dbReference>
<protein>
    <recommendedName>
        <fullName evidence="3">PABS domain-containing protein</fullName>
    </recommendedName>
</protein>
<dbReference type="Gene3D" id="3.40.50.150">
    <property type="entry name" value="Vaccinia Virus protein VP39"/>
    <property type="match status" value="1"/>
</dbReference>
<dbReference type="AlphaFoldDB" id="A0A1R2BPK3"/>
<dbReference type="InterPro" id="IPR029063">
    <property type="entry name" value="SAM-dependent_MTases_sf"/>
</dbReference>
<dbReference type="SUPFAM" id="SSF53335">
    <property type="entry name" value="S-adenosyl-L-methionine-dependent methyltransferases"/>
    <property type="match status" value="1"/>
</dbReference>
<organism evidence="1 2">
    <name type="scientific">Stentor coeruleus</name>
    <dbReference type="NCBI Taxonomy" id="5963"/>
    <lineage>
        <taxon>Eukaryota</taxon>
        <taxon>Sar</taxon>
        <taxon>Alveolata</taxon>
        <taxon>Ciliophora</taxon>
        <taxon>Postciliodesmatophora</taxon>
        <taxon>Heterotrichea</taxon>
        <taxon>Heterotrichida</taxon>
        <taxon>Stentoridae</taxon>
        <taxon>Stentor</taxon>
    </lineage>
</organism>
<name>A0A1R2BPK3_9CILI</name>
<dbReference type="GO" id="GO:0003824">
    <property type="term" value="F:catalytic activity"/>
    <property type="evidence" value="ECO:0007669"/>
    <property type="project" value="InterPro"/>
</dbReference>
<dbReference type="PANTHER" id="PTHR11558:SF11">
    <property type="entry name" value="SPERMIDINE SYNTHASE"/>
    <property type="match status" value="1"/>
</dbReference>
<dbReference type="Pfam" id="PF01564">
    <property type="entry name" value="Spermine_synth"/>
    <property type="match status" value="1"/>
</dbReference>
<dbReference type="PANTHER" id="PTHR11558">
    <property type="entry name" value="SPERMIDINE/SPERMINE SYNTHASE"/>
    <property type="match status" value="1"/>
</dbReference>
<dbReference type="CDD" id="cd02440">
    <property type="entry name" value="AdoMet_MTases"/>
    <property type="match status" value="1"/>
</dbReference>
<proteinExistence type="predicted"/>
<keyword evidence="2" id="KW-1185">Reference proteome</keyword>
<reference evidence="1 2" key="1">
    <citation type="submission" date="2016-11" db="EMBL/GenBank/DDBJ databases">
        <title>The macronuclear genome of Stentor coeruleus: a giant cell with tiny introns.</title>
        <authorList>
            <person name="Slabodnick M."/>
            <person name="Ruby J.G."/>
            <person name="Reiff S.B."/>
            <person name="Swart E.C."/>
            <person name="Gosai S."/>
            <person name="Prabakaran S."/>
            <person name="Witkowska E."/>
            <person name="Larue G.E."/>
            <person name="Fisher S."/>
            <person name="Freeman R.M."/>
            <person name="Gunawardena J."/>
            <person name="Chu W."/>
            <person name="Stover N.A."/>
            <person name="Gregory B.D."/>
            <person name="Nowacki M."/>
            <person name="Derisi J."/>
            <person name="Roy S.W."/>
            <person name="Marshall W.F."/>
            <person name="Sood P."/>
        </authorList>
    </citation>
    <scope>NUCLEOTIDE SEQUENCE [LARGE SCALE GENOMIC DNA]</scope>
    <source>
        <strain evidence="1">WM001</strain>
    </source>
</reference>
<accession>A0A1R2BPK3</accession>
<evidence type="ECO:0000313" key="2">
    <source>
        <dbReference type="Proteomes" id="UP000187209"/>
    </source>
</evidence>
<gene>
    <name evidence="1" type="ORF">SteCoe_21473</name>
</gene>
<dbReference type="OrthoDB" id="411785at2759"/>